<accession>A0A0N4ZBD9</accession>
<organism evidence="1 2">
    <name type="scientific">Parastrongyloides trichosuri</name>
    <name type="common">Possum-specific nematode worm</name>
    <dbReference type="NCBI Taxonomy" id="131310"/>
    <lineage>
        <taxon>Eukaryota</taxon>
        <taxon>Metazoa</taxon>
        <taxon>Ecdysozoa</taxon>
        <taxon>Nematoda</taxon>
        <taxon>Chromadorea</taxon>
        <taxon>Rhabditida</taxon>
        <taxon>Tylenchina</taxon>
        <taxon>Panagrolaimomorpha</taxon>
        <taxon>Strongyloidoidea</taxon>
        <taxon>Strongyloididae</taxon>
        <taxon>Parastrongyloides</taxon>
    </lineage>
</organism>
<dbReference type="InterPro" id="IPR032675">
    <property type="entry name" value="LRR_dom_sf"/>
</dbReference>
<dbReference type="AlphaFoldDB" id="A0A0N4ZBD9"/>
<evidence type="ECO:0000313" key="2">
    <source>
        <dbReference type="WBParaSite" id="PTRK_0000485200.1"/>
    </source>
</evidence>
<dbReference type="Proteomes" id="UP000038045">
    <property type="component" value="Unplaced"/>
</dbReference>
<dbReference type="STRING" id="131310.A0A0N4ZBD9"/>
<dbReference type="WBParaSite" id="PTRK_0000485200.1">
    <property type="protein sequence ID" value="PTRK_0000485200.1"/>
    <property type="gene ID" value="PTRK_0000485200"/>
</dbReference>
<sequence>MSFETIFSQYPIRQRIVDNLDSFTDIENLASKSMSIYENIKTFPIKKNISVSENTFLIFKISDIYSSLIENLPNIRLKYNDHVLNPNDLLRYFATIPNGELEHIKKIHFYFFDTCIDYRTGDIYNSVNFLPNIQTYNPLNLKQFGREIANFIDNLFELCPNADTLEINSQLSIHFFIIYYLASPKIKILQGTTLLSMVVFANIRNNDYLGCIDKMPGLEEFHIDCFSSRILETEYYADILRDIFTCLTRKKCNKVVYYGDIRTSSNEIQFINNFGNFLNLTQEYNVNISLKGNYIFKSEFYIHCLVESIVELNIAPENITDFTTFASNLHAFSKLKTVKLELIDIFFHRILNDNLNDTFKTFSGTKMFEKIEEFYIKLEMFSPESVINDYAEIKNNTILKLLMELSTNLRILYLENIPDLTQEMSDTLSKNCPNITEIYLIPKNSINRNFIKNMKKLEFMFLRGNYKVITPDIVKMVTFYPKDSEESDMFYYMNDIQFKNYFENRFNRTFRCFIKNRFEKQFLYCVFLNGILDWRKYIKRMNSYNVPFQPVF</sequence>
<proteinExistence type="predicted"/>
<evidence type="ECO:0000313" key="1">
    <source>
        <dbReference type="Proteomes" id="UP000038045"/>
    </source>
</evidence>
<keyword evidence="1" id="KW-1185">Reference proteome</keyword>
<name>A0A0N4ZBD9_PARTI</name>
<dbReference type="Gene3D" id="3.80.10.10">
    <property type="entry name" value="Ribonuclease Inhibitor"/>
    <property type="match status" value="1"/>
</dbReference>
<reference evidence="2" key="1">
    <citation type="submission" date="2017-02" db="UniProtKB">
        <authorList>
            <consortium name="WormBaseParasite"/>
        </authorList>
    </citation>
    <scope>IDENTIFICATION</scope>
</reference>
<protein>
    <submittedName>
        <fullName evidence="2">F-box domain-containing protein</fullName>
    </submittedName>
</protein>